<keyword evidence="2" id="KW-0732">Signal</keyword>
<feature type="region of interest" description="Disordered" evidence="1">
    <location>
        <begin position="135"/>
        <end position="155"/>
    </location>
</feature>
<dbReference type="VEuPathDB" id="FungiDB:MUCCIDRAFT_159406"/>
<evidence type="ECO:0000256" key="2">
    <source>
        <dbReference type="SAM" id="SignalP"/>
    </source>
</evidence>
<name>A0A168N2C3_MUCCL</name>
<dbReference type="Proteomes" id="UP000077051">
    <property type="component" value="Unassembled WGS sequence"/>
</dbReference>
<sequence length="155" mass="16037">MRLLAASMLPLFGLVAAAAVLVQAGDMCNDLNLGYFITPNTVAGDQASGYCQSLGGRLADIDVYNLAPLTALVNNCLGPNSRIRVQTWDTNTFGVASLAMSTGSMAGYGTVNIASNGEMLYALCAMTTNDGAFSADENNSRVQMPEEDGGDGGPI</sequence>
<organism evidence="3 4">
    <name type="scientific">Mucor lusitanicus CBS 277.49</name>
    <dbReference type="NCBI Taxonomy" id="747725"/>
    <lineage>
        <taxon>Eukaryota</taxon>
        <taxon>Fungi</taxon>
        <taxon>Fungi incertae sedis</taxon>
        <taxon>Mucoromycota</taxon>
        <taxon>Mucoromycotina</taxon>
        <taxon>Mucoromycetes</taxon>
        <taxon>Mucorales</taxon>
        <taxon>Mucorineae</taxon>
        <taxon>Mucoraceae</taxon>
        <taxon>Mucor</taxon>
    </lineage>
</organism>
<dbReference type="OrthoDB" id="2283984at2759"/>
<evidence type="ECO:0000256" key="1">
    <source>
        <dbReference type="SAM" id="MobiDB-lite"/>
    </source>
</evidence>
<evidence type="ECO:0000313" key="3">
    <source>
        <dbReference type="EMBL" id="OAD05686.1"/>
    </source>
</evidence>
<gene>
    <name evidence="3" type="ORF">MUCCIDRAFT_159406</name>
</gene>
<comment type="caution">
    <text evidence="3">The sequence shown here is derived from an EMBL/GenBank/DDBJ whole genome shotgun (WGS) entry which is preliminary data.</text>
</comment>
<evidence type="ECO:0008006" key="5">
    <source>
        <dbReference type="Google" id="ProtNLM"/>
    </source>
</evidence>
<dbReference type="EMBL" id="AMYB01000002">
    <property type="protein sequence ID" value="OAD05686.1"/>
    <property type="molecule type" value="Genomic_DNA"/>
</dbReference>
<feature type="compositionally biased region" description="Acidic residues" evidence="1">
    <location>
        <begin position="145"/>
        <end position="155"/>
    </location>
</feature>
<feature type="signal peptide" evidence="2">
    <location>
        <begin position="1"/>
        <end position="24"/>
    </location>
</feature>
<reference evidence="3 4" key="1">
    <citation type="submission" date="2015-06" db="EMBL/GenBank/DDBJ databases">
        <title>Expansion of signal transduction pathways in fungi by whole-genome duplication.</title>
        <authorList>
            <consortium name="DOE Joint Genome Institute"/>
            <person name="Corrochano L.M."/>
            <person name="Kuo A."/>
            <person name="Marcet-Houben M."/>
            <person name="Polaino S."/>
            <person name="Salamov A."/>
            <person name="Villalobos J.M."/>
            <person name="Alvarez M.I."/>
            <person name="Avalos J."/>
            <person name="Benito E.P."/>
            <person name="Benoit I."/>
            <person name="Burger G."/>
            <person name="Camino L.P."/>
            <person name="Canovas D."/>
            <person name="Cerda-Olmedo E."/>
            <person name="Cheng J.-F."/>
            <person name="Dominguez A."/>
            <person name="Elias M."/>
            <person name="Eslava A.P."/>
            <person name="Glaser F."/>
            <person name="Grimwood J."/>
            <person name="Gutierrez G."/>
            <person name="Heitman J."/>
            <person name="Henrissat B."/>
            <person name="Iturriaga E.A."/>
            <person name="Lang B.F."/>
            <person name="Lavin J.L."/>
            <person name="Lee S."/>
            <person name="Li W."/>
            <person name="Lindquist E."/>
            <person name="Lopez-Garcia S."/>
            <person name="Luque E.M."/>
            <person name="Marcos A.T."/>
            <person name="Martin J."/>
            <person name="Mccluskey K."/>
            <person name="Medina H.R."/>
            <person name="Miralles-Duran A."/>
            <person name="Miyazaki A."/>
            <person name="Munoz-Torres E."/>
            <person name="Oguiza J.A."/>
            <person name="Ohm R."/>
            <person name="Olmedo M."/>
            <person name="Orejas M."/>
            <person name="Ortiz-Castellanos L."/>
            <person name="Pisabarro A.G."/>
            <person name="Rodriguez-Romero J."/>
            <person name="Ruiz-Herrera J."/>
            <person name="Ruiz-Vazquez R."/>
            <person name="Sanz C."/>
            <person name="Schackwitz W."/>
            <person name="Schmutz J."/>
            <person name="Shahriari M."/>
            <person name="Shelest E."/>
            <person name="Silva-Franco F."/>
            <person name="Soanes D."/>
            <person name="Syed K."/>
            <person name="Tagua V.G."/>
            <person name="Talbot N.J."/>
            <person name="Thon M."/>
            <person name="De Vries R.P."/>
            <person name="Wiebenga A."/>
            <person name="Yadav J.S."/>
            <person name="Braun E.L."/>
            <person name="Baker S."/>
            <person name="Garre V."/>
            <person name="Horwitz B."/>
            <person name="Torres-Martinez S."/>
            <person name="Idnurm A."/>
            <person name="Herrera-Estrella A."/>
            <person name="Gabaldon T."/>
            <person name="Grigoriev I.V."/>
        </authorList>
    </citation>
    <scope>NUCLEOTIDE SEQUENCE [LARGE SCALE GENOMIC DNA]</scope>
    <source>
        <strain evidence="3 4">CBS 277.49</strain>
    </source>
</reference>
<keyword evidence="4" id="KW-1185">Reference proteome</keyword>
<dbReference type="AlphaFoldDB" id="A0A168N2C3"/>
<feature type="chain" id="PRO_5007899131" description="Cyanovirin-N domain-containing protein" evidence="2">
    <location>
        <begin position="25"/>
        <end position="155"/>
    </location>
</feature>
<protein>
    <recommendedName>
        <fullName evidence="5">Cyanovirin-N domain-containing protein</fullName>
    </recommendedName>
</protein>
<evidence type="ECO:0000313" key="4">
    <source>
        <dbReference type="Proteomes" id="UP000077051"/>
    </source>
</evidence>
<proteinExistence type="predicted"/>
<accession>A0A168N2C3</accession>